<keyword evidence="2" id="KW-0645">Protease</keyword>
<keyword evidence="2" id="KW-0378">Hydrolase</keyword>
<dbReference type="Proteomes" id="UP000318585">
    <property type="component" value="Unassembled WGS sequence"/>
</dbReference>
<dbReference type="EMBL" id="VJZR01000005">
    <property type="protein sequence ID" value="TRX21336.1"/>
    <property type="molecule type" value="Genomic_DNA"/>
</dbReference>
<organism evidence="2 3">
    <name type="scientific">Flavobacterium franklandianum</name>
    <dbReference type="NCBI Taxonomy" id="2594430"/>
    <lineage>
        <taxon>Bacteria</taxon>
        <taxon>Pseudomonadati</taxon>
        <taxon>Bacteroidota</taxon>
        <taxon>Flavobacteriia</taxon>
        <taxon>Flavobacteriales</taxon>
        <taxon>Flavobacteriaceae</taxon>
        <taxon>Flavobacterium</taxon>
    </lineage>
</organism>
<name>A0A553CLE9_9FLAO</name>
<dbReference type="RefSeq" id="WP_143389201.1">
    <property type="nucleotide sequence ID" value="NZ_VJZQ01000001.1"/>
</dbReference>
<accession>A0A553CLE9</accession>
<dbReference type="InterPro" id="IPR008969">
    <property type="entry name" value="CarboxyPept-like_regulatory"/>
</dbReference>
<dbReference type="AlphaFoldDB" id="A0A553CLE9"/>
<comment type="caution">
    <text evidence="2">The sequence shown here is derived from an EMBL/GenBank/DDBJ whole genome shotgun (WGS) entry which is preliminary data.</text>
</comment>
<evidence type="ECO:0000313" key="3">
    <source>
        <dbReference type="Proteomes" id="UP000318585"/>
    </source>
</evidence>
<reference evidence="2 3" key="1">
    <citation type="submission" date="2019-07" db="EMBL/GenBank/DDBJ databases">
        <title>Novel species of Flavobacterium.</title>
        <authorList>
            <person name="Liu Q."/>
            <person name="Xin Y.-H."/>
        </authorList>
    </citation>
    <scope>NUCLEOTIDE SEQUENCE [LARGE SCALE GENOMIC DNA]</scope>
    <source>
        <strain evidence="2 3">LB3P56</strain>
    </source>
</reference>
<gene>
    <name evidence="2" type="ORF">FNW17_08245</name>
</gene>
<protein>
    <submittedName>
        <fullName evidence="2">Carboxypeptidase-like regulatory domain-containing protein</fullName>
    </submittedName>
</protein>
<sequence length="294" mass="33699">MKYIYILFLAFFFNAQSQNILVLDSLNHKPIPFVNIILNNNNNGTYTNESGYFEVNKKLKDTLFFSHISYNSIQVKASEIKDTIILSPNAILLKEVKISNGKQQTKFIDFPKKNSSYGSWPVTSMSEIVTLIIPNLQNEDSKIKKLEFNFVKRKLDEFKSNLRTAFRINIYSSKKGEIDSKIYSSDACIINAYNKEKIEIDLGNENIELNKKGIFIGIEVIGDIDENGNLSKEMASIRPVLSDNSINDYTATTFLKYIFDKKQKLKPLNEIFSEKIFSKISRNLSFGMTISKLN</sequence>
<dbReference type="SUPFAM" id="SSF49464">
    <property type="entry name" value="Carboxypeptidase regulatory domain-like"/>
    <property type="match status" value="1"/>
</dbReference>
<dbReference type="GO" id="GO:0004180">
    <property type="term" value="F:carboxypeptidase activity"/>
    <property type="evidence" value="ECO:0007669"/>
    <property type="project" value="UniProtKB-KW"/>
</dbReference>
<feature type="signal peptide" evidence="1">
    <location>
        <begin position="1"/>
        <end position="17"/>
    </location>
</feature>
<dbReference type="OrthoDB" id="983143at2"/>
<keyword evidence="1" id="KW-0732">Signal</keyword>
<dbReference type="Pfam" id="PF13715">
    <property type="entry name" value="CarbopepD_reg_2"/>
    <property type="match status" value="1"/>
</dbReference>
<evidence type="ECO:0000313" key="2">
    <source>
        <dbReference type="EMBL" id="TRX21336.1"/>
    </source>
</evidence>
<keyword evidence="2" id="KW-0121">Carboxypeptidase</keyword>
<feature type="chain" id="PRO_5021775484" evidence="1">
    <location>
        <begin position="18"/>
        <end position="294"/>
    </location>
</feature>
<evidence type="ECO:0000256" key="1">
    <source>
        <dbReference type="SAM" id="SignalP"/>
    </source>
</evidence>
<proteinExistence type="predicted"/>
<keyword evidence="3" id="KW-1185">Reference proteome</keyword>